<organism evidence="1 2">
    <name type="scientific">Talaromyces proteolyticus</name>
    <dbReference type="NCBI Taxonomy" id="1131652"/>
    <lineage>
        <taxon>Eukaryota</taxon>
        <taxon>Fungi</taxon>
        <taxon>Dikarya</taxon>
        <taxon>Ascomycota</taxon>
        <taxon>Pezizomycotina</taxon>
        <taxon>Eurotiomycetes</taxon>
        <taxon>Eurotiomycetidae</taxon>
        <taxon>Eurotiales</taxon>
        <taxon>Trichocomaceae</taxon>
        <taxon>Talaromyces</taxon>
        <taxon>Talaromyces sect. Bacilispori</taxon>
    </lineage>
</organism>
<evidence type="ECO:0000313" key="1">
    <source>
        <dbReference type="EMBL" id="KAH8702292.1"/>
    </source>
</evidence>
<accession>A0AAD4Q437</accession>
<evidence type="ECO:0000313" key="2">
    <source>
        <dbReference type="Proteomes" id="UP001201262"/>
    </source>
</evidence>
<proteinExistence type="predicted"/>
<comment type="caution">
    <text evidence="1">The sequence shown here is derived from an EMBL/GenBank/DDBJ whole genome shotgun (WGS) entry which is preliminary data.</text>
</comment>
<dbReference type="GeneID" id="70249241"/>
<gene>
    <name evidence="1" type="ORF">BGW36DRAFT_405100</name>
</gene>
<keyword evidence="2" id="KW-1185">Reference proteome</keyword>
<protein>
    <submittedName>
        <fullName evidence="1">Uncharacterized protein</fullName>
    </submittedName>
</protein>
<reference evidence="1" key="1">
    <citation type="submission" date="2021-12" db="EMBL/GenBank/DDBJ databases">
        <title>Convergent genome expansion in fungi linked to evolution of root-endophyte symbiosis.</title>
        <authorList>
            <consortium name="DOE Joint Genome Institute"/>
            <person name="Ke Y.-H."/>
            <person name="Bonito G."/>
            <person name="Liao H.-L."/>
            <person name="Looney B."/>
            <person name="Rojas-Flechas A."/>
            <person name="Nash J."/>
            <person name="Hameed K."/>
            <person name="Schadt C."/>
            <person name="Martin F."/>
            <person name="Crous P.W."/>
            <person name="Miettinen O."/>
            <person name="Magnuson J.K."/>
            <person name="Labbe J."/>
            <person name="Jacobson D."/>
            <person name="Doktycz M.J."/>
            <person name="Veneault-Fourrey C."/>
            <person name="Kuo A."/>
            <person name="Mondo S."/>
            <person name="Calhoun S."/>
            <person name="Riley R."/>
            <person name="Ohm R."/>
            <person name="LaButti K."/>
            <person name="Andreopoulos B."/>
            <person name="Pangilinan J."/>
            <person name="Nolan M."/>
            <person name="Tritt A."/>
            <person name="Clum A."/>
            <person name="Lipzen A."/>
            <person name="Daum C."/>
            <person name="Barry K."/>
            <person name="Grigoriev I.V."/>
            <person name="Vilgalys R."/>
        </authorList>
    </citation>
    <scope>NUCLEOTIDE SEQUENCE</scope>
    <source>
        <strain evidence="1">PMI_201</strain>
    </source>
</reference>
<dbReference type="RefSeq" id="XP_046075668.1">
    <property type="nucleotide sequence ID" value="XM_046218954.1"/>
</dbReference>
<dbReference type="EMBL" id="JAJTJA010000003">
    <property type="protein sequence ID" value="KAH8702292.1"/>
    <property type="molecule type" value="Genomic_DNA"/>
</dbReference>
<dbReference type="AlphaFoldDB" id="A0AAD4Q437"/>
<name>A0AAD4Q437_9EURO</name>
<dbReference type="Proteomes" id="UP001201262">
    <property type="component" value="Unassembled WGS sequence"/>
</dbReference>
<sequence length="366" mass="40930">MPPNKPKQPIKAFNNTLDMVDAYTWNIDAIYDWIGEVADDPAKFGAPEKGDDLEAKKAHLEKIKKQIIKLGVPAPRWKGGEEYQDAQLTPNQHIRRRLNTNNVPPPPEYTYIEPPIEKSPFEVNGSESQKKNGNGAAVLFPSMLFWNPCDLMGLFLSTIGLAPAAANKEQFYVPLLAMFGLWCAKISPPVWKDGNSRNHGNYFPAVVQCTWGKAQGVPGARDDFFLGASYSGISLAGPWSPTQYFWDRVVRYERFKLVPIQSLKFDDSPARGNGSGTADVPGHRFGNCAETYPFTNMMRDPSHNLQGIAINSRYTSYPAPEKKIKDNIVDPCFNCQDWILRCRGTVNNFAKAGTVKKLWVPPPAMF</sequence>